<evidence type="ECO:0000313" key="12">
    <source>
        <dbReference type="EMBL" id="CAL4109466.1"/>
    </source>
</evidence>
<evidence type="ECO:0000256" key="7">
    <source>
        <dbReference type="ARBA" id="ARBA00023212"/>
    </source>
</evidence>
<keyword evidence="3 9" id="KW-0493">Microtubule</keyword>
<dbReference type="GO" id="GO:0005524">
    <property type="term" value="F:ATP binding"/>
    <property type="evidence" value="ECO:0007669"/>
    <property type="project" value="UniProtKB-UniRule"/>
</dbReference>
<dbReference type="EMBL" id="CAXKWB010014025">
    <property type="protein sequence ID" value="CAL4109466.1"/>
    <property type="molecule type" value="Genomic_DNA"/>
</dbReference>
<dbReference type="Proteomes" id="UP001497623">
    <property type="component" value="Unassembled WGS sequence"/>
</dbReference>
<keyword evidence="7" id="KW-0206">Cytoskeleton</keyword>
<evidence type="ECO:0000256" key="10">
    <source>
        <dbReference type="SAM" id="MobiDB-lite"/>
    </source>
</evidence>
<comment type="similarity">
    <text evidence="2">Belongs to the TRAFAC class myosin-kinesin ATPase superfamily. Kinesin family. KIN-14 subfamily.</text>
</comment>
<comment type="subcellular location">
    <subcellularLocation>
        <location evidence="1">Cytoplasm</location>
        <location evidence="1">Cytoskeleton</location>
    </subcellularLocation>
</comment>
<organism evidence="12 13">
    <name type="scientific">Meganyctiphanes norvegica</name>
    <name type="common">Northern krill</name>
    <name type="synonym">Thysanopoda norvegica</name>
    <dbReference type="NCBI Taxonomy" id="48144"/>
    <lineage>
        <taxon>Eukaryota</taxon>
        <taxon>Metazoa</taxon>
        <taxon>Ecdysozoa</taxon>
        <taxon>Arthropoda</taxon>
        <taxon>Crustacea</taxon>
        <taxon>Multicrustacea</taxon>
        <taxon>Malacostraca</taxon>
        <taxon>Eumalacostraca</taxon>
        <taxon>Eucarida</taxon>
        <taxon>Euphausiacea</taxon>
        <taxon>Euphausiidae</taxon>
        <taxon>Meganyctiphanes</taxon>
    </lineage>
</organism>
<evidence type="ECO:0000256" key="5">
    <source>
        <dbReference type="ARBA" id="ARBA00022840"/>
    </source>
</evidence>
<evidence type="ECO:0000259" key="11">
    <source>
        <dbReference type="PROSITE" id="PS50067"/>
    </source>
</evidence>
<protein>
    <recommendedName>
        <fullName evidence="9">Kinesin-like protein</fullName>
    </recommendedName>
</protein>
<dbReference type="InterPro" id="IPR027417">
    <property type="entry name" value="P-loop_NTPase"/>
</dbReference>
<dbReference type="InterPro" id="IPR036961">
    <property type="entry name" value="Kinesin_motor_dom_sf"/>
</dbReference>
<feature type="domain" description="Kinesin motor" evidence="11">
    <location>
        <begin position="316"/>
        <end position="660"/>
    </location>
</feature>
<dbReference type="SMART" id="SM00129">
    <property type="entry name" value="KISc"/>
    <property type="match status" value="1"/>
</dbReference>
<dbReference type="FunFam" id="3.40.850.10:FF:000113">
    <property type="entry name" value="Kinesin-like protein"/>
    <property type="match status" value="1"/>
</dbReference>
<dbReference type="PANTHER" id="PTHR47972">
    <property type="entry name" value="KINESIN-LIKE PROTEIN KLP-3"/>
    <property type="match status" value="1"/>
</dbReference>
<comment type="caution">
    <text evidence="12">The sequence shown here is derived from an EMBL/GenBank/DDBJ whole genome shotgun (WGS) entry which is preliminary data.</text>
</comment>
<evidence type="ECO:0000256" key="2">
    <source>
        <dbReference type="ARBA" id="ARBA00010899"/>
    </source>
</evidence>
<keyword evidence="5 8" id="KW-0067">ATP-binding</keyword>
<dbReference type="GO" id="GO:0008017">
    <property type="term" value="F:microtubule binding"/>
    <property type="evidence" value="ECO:0007669"/>
    <property type="project" value="InterPro"/>
</dbReference>
<dbReference type="InterPro" id="IPR001752">
    <property type="entry name" value="Kinesin_motor_dom"/>
</dbReference>
<dbReference type="GO" id="GO:0005874">
    <property type="term" value="C:microtubule"/>
    <property type="evidence" value="ECO:0007669"/>
    <property type="project" value="UniProtKB-KW"/>
</dbReference>
<accession>A0AAV2R525</accession>
<keyword evidence="6 8" id="KW-0505">Motor protein</keyword>
<dbReference type="Gene3D" id="3.40.850.10">
    <property type="entry name" value="Kinesin motor domain"/>
    <property type="match status" value="1"/>
</dbReference>
<keyword evidence="7" id="KW-0963">Cytoplasm</keyword>
<dbReference type="PANTHER" id="PTHR47972:SF45">
    <property type="entry name" value="PROTEIN CLARET SEGREGATIONAL"/>
    <property type="match status" value="1"/>
</dbReference>
<dbReference type="GO" id="GO:0003777">
    <property type="term" value="F:microtubule motor activity"/>
    <property type="evidence" value="ECO:0007669"/>
    <property type="project" value="InterPro"/>
</dbReference>
<evidence type="ECO:0000256" key="9">
    <source>
        <dbReference type="RuleBase" id="RU000394"/>
    </source>
</evidence>
<evidence type="ECO:0000256" key="3">
    <source>
        <dbReference type="ARBA" id="ARBA00022701"/>
    </source>
</evidence>
<evidence type="ECO:0000256" key="6">
    <source>
        <dbReference type="ARBA" id="ARBA00023175"/>
    </source>
</evidence>
<dbReference type="InterPro" id="IPR027640">
    <property type="entry name" value="Kinesin-like_fam"/>
</dbReference>
<evidence type="ECO:0000313" key="13">
    <source>
        <dbReference type="Proteomes" id="UP001497623"/>
    </source>
</evidence>
<feature type="compositionally biased region" description="Polar residues" evidence="10">
    <location>
        <begin position="58"/>
        <end position="67"/>
    </location>
</feature>
<evidence type="ECO:0000256" key="4">
    <source>
        <dbReference type="ARBA" id="ARBA00022741"/>
    </source>
</evidence>
<keyword evidence="13" id="KW-1185">Reference proteome</keyword>
<dbReference type="GO" id="GO:0007018">
    <property type="term" value="P:microtubule-based movement"/>
    <property type="evidence" value="ECO:0007669"/>
    <property type="project" value="InterPro"/>
</dbReference>
<feature type="region of interest" description="Disordered" evidence="10">
    <location>
        <begin position="1"/>
        <end position="123"/>
    </location>
</feature>
<proteinExistence type="inferred from homology"/>
<dbReference type="InterPro" id="IPR019821">
    <property type="entry name" value="Kinesin_motor_CS"/>
</dbReference>
<feature type="compositionally biased region" description="Polar residues" evidence="10">
    <location>
        <begin position="102"/>
        <end position="111"/>
    </location>
</feature>
<dbReference type="PROSITE" id="PS00411">
    <property type="entry name" value="KINESIN_MOTOR_1"/>
    <property type="match status" value="1"/>
</dbReference>
<feature type="non-terminal residue" evidence="12">
    <location>
        <position position="671"/>
    </location>
</feature>
<evidence type="ECO:0000256" key="1">
    <source>
        <dbReference type="ARBA" id="ARBA00004245"/>
    </source>
</evidence>
<name>A0AAV2R525_MEGNR</name>
<dbReference type="SUPFAM" id="SSF57997">
    <property type="entry name" value="Tropomyosin"/>
    <property type="match status" value="1"/>
</dbReference>
<evidence type="ECO:0000256" key="8">
    <source>
        <dbReference type="PROSITE-ProRule" id="PRU00283"/>
    </source>
</evidence>
<sequence length="671" mass="74180">MSRIPAPPSRLLAPSNNSGQGNALAKRKVLTDRDTNSSPAKRSRNESFTDADAIFDSPSRSTRSQIPITGRASFMPNTKTKTENLPPAKTHRASLAPKSMGPKTSSKSSLMPKTGTRPTIGARHISKSSLVPKSETKAAAENPVIGKPKRAAWDVKGRLLDMEAAFNVVLKEKDTNKSKIDILEHQLMHSEEESAKQVGNLQKDLRDSKITIENLEFKNSILERRIKSLTSELSARDDEVLGFKTTISQMTTSNAGTEALLSSTKHILDERTCRVKELDETVSKLDNKIEDLTRKLVDGETMRRKLHNQVQELKGNIRVFCRLRPLLSDEVKENGGDDTIQHVNILDEKSLEVSKGDLNSSSMSGLKNRGTDRFDFSYDYVFGPNDGQGCVFNEIQQLVQSALDGYNVCVFAYGQTGSGKTYTMEGKHGDATHEGVIPRTVKEIFSAMNIAKEKGWTYNVAVNIMEIYNETIRDLLAAKGSANLTHEIKRVDKNTDEVMVTNLKHTEVETEDHVHHLLKQAKQQRAVAATNMNEHSSRSHCVFQLKITGKNSKTTESCEATLSLVDLAGSERIKESGAEGQRLTETLNINKSLSNLGNVMLALGQKSSHVPYRNSKLTHLLINSLGGNSKTLMFVNLSPLDACLNETLNSLRFATKVNQCHIGKATKQIKK</sequence>
<dbReference type="PRINTS" id="PR00380">
    <property type="entry name" value="KINESINHEAVY"/>
</dbReference>
<feature type="binding site" evidence="8">
    <location>
        <begin position="414"/>
        <end position="421"/>
    </location>
    <ligand>
        <name>ATP</name>
        <dbReference type="ChEBI" id="CHEBI:30616"/>
    </ligand>
</feature>
<dbReference type="PROSITE" id="PS50067">
    <property type="entry name" value="KINESIN_MOTOR_2"/>
    <property type="match status" value="1"/>
</dbReference>
<reference evidence="12 13" key="1">
    <citation type="submission" date="2024-05" db="EMBL/GenBank/DDBJ databases">
        <authorList>
            <person name="Wallberg A."/>
        </authorList>
    </citation>
    <scope>NUCLEOTIDE SEQUENCE [LARGE SCALE GENOMIC DNA]</scope>
</reference>
<dbReference type="SUPFAM" id="SSF52540">
    <property type="entry name" value="P-loop containing nucleoside triphosphate hydrolases"/>
    <property type="match status" value="1"/>
</dbReference>
<dbReference type="Pfam" id="PF00225">
    <property type="entry name" value="Kinesin"/>
    <property type="match status" value="1"/>
</dbReference>
<gene>
    <name evidence="12" type="ORF">MNOR_LOCUS19114</name>
</gene>
<keyword evidence="4 8" id="KW-0547">Nucleotide-binding</keyword>
<dbReference type="CDD" id="cd01366">
    <property type="entry name" value="KISc_C_terminal"/>
    <property type="match status" value="1"/>
</dbReference>
<dbReference type="AlphaFoldDB" id="A0AAV2R525"/>